<comment type="catalytic activity">
    <reaction evidence="10 15">
        <text>2'-deoxycytidine + H2O + H(+) = 2'-deoxyuridine + NH4(+)</text>
        <dbReference type="Rhea" id="RHEA:13433"/>
        <dbReference type="ChEBI" id="CHEBI:15377"/>
        <dbReference type="ChEBI" id="CHEBI:15378"/>
        <dbReference type="ChEBI" id="CHEBI:15698"/>
        <dbReference type="ChEBI" id="CHEBI:16450"/>
        <dbReference type="ChEBI" id="CHEBI:28938"/>
        <dbReference type="EC" id="3.5.4.5"/>
    </reaction>
</comment>
<evidence type="ECO:0000256" key="4">
    <source>
        <dbReference type="ARBA" id="ARBA00012783"/>
    </source>
</evidence>
<dbReference type="Proteomes" id="UP000199701">
    <property type="component" value="Unassembled WGS sequence"/>
</dbReference>
<proteinExistence type="inferred from homology"/>
<dbReference type="GO" id="GO:0055086">
    <property type="term" value="P:nucleobase-containing small molecule metabolic process"/>
    <property type="evidence" value="ECO:0007669"/>
    <property type="project" value="UniProtKB-ARBA"/>
</dbReference>
<evidence type="ECO:0000256" key="1">
    <source>
        <dbReference type="ARBA" id="ARBA00001947"/>
    </source>
</evidence>
<dbReference type="CDD" id="cd01283">
    <property type="entry name" value="cytidine_deaminase"/>
    <property type="match status" value="1"/>
</dbReference>
<dbReference type="SUPFAM" id="SSF53927">
    <property type="entry name" value="Cytidine deaminase-like"/>
    <property type="match status" value="1"/>
</dbReference>
<dbReference type="GO" id="GO:0042802">
    <property type="term" value="F:identical protein binding"/>
    <property type="evidence" value="ECO:0007669"/>
    <property type="project" value="UniProtKB-ARBA"/>
</dbReference>
<dbReference type="OrthoDB" id="9795347at2"/>
<comment type="function">
    <text evidence="2 15">This enzyme scavenges exogenous and endogenous cytidine and 2'-deoxycytidine for UMP synthesis.</text>
</comment>
<evidence type="ECO:0000256" key="13">
    <source>
        <dbReference type="PIRSR" id="PIRSR606262-2"/>
    </source>
</evidence>
<protein>
    <recommendedName>
        <fullName evidence="5 15">Cytidine deaminase</fullName>
        <ecNumber evidence="4 15">3.5.4.5</ecNumber>
    </recommendedName>
    <alternativeName>
        <fullName evidence="9 15">Cytidine aminohydrolase</fullName>
    </alternativeName>
</protein>
<evidence type="ECO:0000256" key="6">
    <source>
        <dbReference type="ARBA" id="ARBA00022723"/>
    </source>
</evidence>
<dbReference type="AlphaFoldDB" id="A0A1I0QK88"/>
<keyword evidence="7 15" id="KW-0378">Hydrolase</keyword>
<evidence type="ECO:0000313" key="17">
    <source>
        <dbReference type="EMBL" id="SEW27442.1"/>
    </source>
</evidence>
<dbReference type="InterPro" id="IPR006262">
    <property type="entry name" value="Cyt_deam_tetra"/>
</dbReference>
<dbReference type="GO" id="GO:0004126">
    <property type="term" value="F:cytidine deaminase activity"/>
    <property type="evidence" value="ECO:0007669"/>
    <property type="project" value="UniProtKB-UniRule"/>
</dbReference>
<dbReference type="PROSITE" id="PS51747">
    <property type="entry name" value="CYT_DCMP_DEAMINASES_2"/>
    <property type="match status" value="1"/>
</dbReference>
<organism evidence="17 18">
    <name type="scientific">[Clostridium] fimetarium</name>
    <dbReference type="NCBI Taxonomy" id="99656"/>
    <lineage>
        <taxon>Bacteria</taxon>
        <taxon>Bacillati</taxon>
        <taxon>Bacillota</taxon>
        <taxon>Clostridia</taxon>
        <taxon>Lachnospirales</taxon>
        <taxon>Lachnospiraceae</taxon>
    </lineage>
</organism>
<feature type="binding site" evidence="14">
    <location>
        <position position="53"/>
    </location>
    <ligand>
        <name>Zn(2+)</name>
        <dbReference type="ChEBI" id="CHEBI:29105"/>
        <note>catalytic</note>
    </ligand>
</feature>
<feature type="binding site" evidence="13">
    <location>
        <begin position="42"/>
        <end position="48"/>
    </location>
    <ligand>
        <name>substrate</name>
    </ligand>
</feature>
<evidence type="ECO:0000256" key="11">
    <source>
        <dbReference type="ARBA" id="ARBA00049558"/>
    </source>
</evidence>
<dbReference type="NCBIfam" id="NF004064">
    <property type="entry name" value="PRK05578.1"/>
    <property type="match status" value="1"/>
</dbReference>
<feature type="domain" description="CMP/dCMP-type deaminase" evidence="16">
    <location>
        <begin position="1"/>
        <end position="127"/>
    </location>
</feature>
<dbReference type="InterPro" id="IPR002125">
    <property type="entry name" value="CMP_dCMP_dom"/>
</dbReference>
<dbReference type="EC" id="3.5.4.5" evidence="4 15"/>
<evidence type="ECO:0000313" key="18">
    <source>
        <dbReference type="Proteomes" id="UP000199701"/>
    </source>
</evidence>
<evidence type="ECO:0000256" key="10">
    <source>
        <dbReference type="ARBA" id="ARBA00049252"/>
    </source>
</evidence>
<dbReference type="InterPro" id="IPR016193">
    <property type="entry name" value="Cytidine_deaminase-like"/>
</dbReference>
<feature type="active site" description="Proton donor" evidence="12">
    <location>
        <position position="55"/>
    </location>
</feature>
<dbReference type="GO" id="GO:0008270">
    <property type="term" value="F:zinc ion binding"/>
    <property type="evidence" value="ECO:0007669"/>
    <property type="project" value="UniProtKB-UniRule"/>
</dbReference>
<dbReference type="EMBL" id="FOJI01000008">
    <property type="protein sequence ID" value="SEW27442.1"/>
    <property type="molecule type" value="Genomic_DNA"/>
</dbReference>
<dbReference type="NCBIfam" id="TIGR01354">
    <property type="entry name" value="cyt_deam_tetra"/>
    <property type="match status" value="1"/>
</dbReference>
<keyword evidence="18" id="KW-1185">Reference proteome</keyword>
<comment type="similarity">
    <text evidence="3 15">Belongs to the cytidine and deoxycytidylate deaminase family.</text>
</comment>
<keyword evidence="8 14" id="KW-0862">Zinc</keyword>
<evidence type="ECO:0000256" key="14">
    <source>
        <dbReference type="PIRSR" id="PIRSR606262-3"/>
    </source>
</evidence>
<feature type="binding site" evidence="14">
    <location>
        <position position="89"/>
    </location>
    <ligand>
        <name>Zn(2+)</name>
        <dbReference type="ChEBI" id="CHEBI:29105"/>
        <note>catalytic</note>
    </ligand>
</feature>
<comment type="cofactor">
    <cofactor evidence="1 14 15">
        <name>Zn(2+)</name>
        <dbReference type="ChEBI" id="CHEBI:29105"/>
    </cofactor>
</comment>
<name>A0A1I0QK88_9FIRM</name>
<accession>A0A1I0QK88</accession>
<sequence length="128" mass="13979">MENEKLVNLAKTAMIHSYSPYSRFKVGAAALSDEGSIYTGCNIENASYGATMCAERVAIYASIAAGNKNIKKIAIVSSSDKFTYPCGMCRQVMAEFMQADGIIVLSQGEETKEYRIGDLIPNVFHFSN</sequence>
<dbReference type="PANTHER" id="PTHR11644:SF2">
    <property type="entry name" value="CYTIDINE DEAMINASE"/>
    <property type="match status" value="1"/>
</dbReference>
<dbReference type="PANTHER" id="PTHR11644">
    <property type="entry name" value="CYTIDINE DEAMINASE"/>
    <property type="match status" value="1"/>
</dbReference>
<evidence type="ECO:0000256" key="12">
    <source>
        <dbReference type="PIRSR" id="PIRSR606262-1"/>
    </source>
</evidence>
<dbReference type="GO" id="GO:0005829">
    <property type="term" value="C:cytosol"/>
    <property type="evidence" value="ECO:0007669"/>
    <property type="project" value="TreeGrafter"/>
</dbReference>
<dbReference type="RefSeq" id="WP_092454065.1">
    <property type="nucleotide sequence ID" value="NZ_FOJI01000008.1"/>
</dbReference>
<evidence type="ECO:0000256" key="7">
    <source>
        <dbReference type="ARBA" id="ARBA00022801"/>
    </source>
</evidence>
<dbReference type="InterPro" id="IPR016192">
    <property type="entry name" value="APOBEC/CMP_deaminase_Zn-bd"/>
</dbReference>
<evidence type="ECO:0000256" key="15">
    <source>
        <dbReference type="RuleBase" id="RU364006"/>
    </source>
</evidence>
<feature type="binding site" evidence="14">
    <location>
        <position position="86"/>
    </location>
    <ligand>
        <name>Zn(2+)</name>
        <dbReference type="ChEBI" id="CHEBI:29105"/>
        <note>catalytic</note>
    </ligand>
</feature>
<dbReference type="InterPro" id="IPR050202">
    <property type="entry name" value="Cyt/Deoxycyt_deaminase"/>
</dbReference>
<dbReference type="PROSITE" id="PS00903">
    <property type="entry name" value="CYT_DCMP_DEAMINASES_1"/>
    <property type="match status" value="1"/>
</dbReference>
<keyword evidence="6 14" id="KW-0479">Metal-binding</keyword>
<gene>
    <name evidence="17" type="ORF">SAMN05421659_10888</name>
</gene>
<evidence type="ECO:0000256" key="5">
    <source>
        <dbReference type="ARBA" id="ARBA00018266"/>
    </source>
</evidence>
<evidence type="ECO:0000256" key="9">
    <source>
        <dbReference type="ARBA" id="ARBA00032005"/>
    </source>
</evidence>
<comment type="catalytic activity">
    <reaction evidence="11 15">
        <text>cytidine + H2O + H(+) = uridine + NH4(+)</text>
        <dbReference type="Rhea" id="RHEA:16069"/>
        <dbReference type="ChEBI" id="CHEBI:15377"/>
        <dbReference type="ChEBI" id="CHEBI:15378"/>
        <dbReference type="ChEBI" id="CHEBI:16704"/>
        <dbReference type="ChEBI" id="CHEBI:17562"/>
        <dbReference type="ChEBI" id="CHEBI:28938"/>
        <dbReference type="EC" id="3.5.4.5"/>
    </reaction>
</comment>
<evidence type="ECO:0000256" key="8">
    <source>
        <dbReference type="ARBA" id="ARBA00022833"/>
    </source>
</evidence>
<dbReference type="Pfam" id="PF00383">
    <property type="entry name" value="dCMP_cyt_deam_1"/>
    <property type="match status" value="1"/>
</dbReference>
<evidence type="ECO:0000256" key="3">
    <source>
        <dbReference type="ARBA" id="ARBA00006576"/>
    </source>
</evidence>
<reference evidence="17 18" key="1">
    <citation type="submission" date="2016-10" db="EMBL/GenBank/DDBJ databases">
        <authorList>
            <person name="de Groot N.N."/>
        </authorList>
    </citation>
    <scope>NUCLEOTIDE SEQUENCE [LARGE SCALE GENOMIC DNA]</scope>
    <source>
        <strain evidence="17 18">DSM 9179</strain>
    </source>
</reference>
<dbReference type="GO" id="GO:0072527">
    <property type="term" value="P:pyrimidine-containing compound metabolic process"/>
    <property type="evidence" value="ECO:0007669"/>
    <property type="project" value="UniProtKB-ARBA"/>
</dbReference>
<dbReference type="Gene3D" id="3.40.140.10">
    <property type="entry name" value="Cytidine Deaminase, domain 2"/>
    <property type="match status" value="1"/>
</dbReference>
<evidence type="ECO:0000256" key="2">
    <source>
        <dbReference type="ARBA" id="ARBA00003949"/>
    </source>
</evidence>
<evidence type="ECO:0000259" key="16">
    <source>
        <dbReference type="PROSITE" id="PS51747"/>
    </source>
</evidence>
<dbReference type="FunFam" id="3.40.140.10:FF:000008">
    <property type="entry name" value="Cytidine deaminase"/>
    <property type="match status" value="1"/>
</dbReference>
<dbReference type="STRING" id="99656.SAMN05421659_10888"/>